<evidence type="ECO:0000313" key="4">
    <source>
        <dbReference type="Proteomes" id="UP000234323"/>
    </source>
</evidence>
<dbReference type="VEuPathDB" id="FungiDB:RhiirFUN_023047"/>
<evidence type="ECO:0000313" key="3">
    <source>
        <dbReference type="EMBL" id="PKY49794.1"/>
    </source>
</evidence>
<dbReference type="VEuPathDB" id="FungiDB:FUN_015124"/>
<sequence>MSSFPRADDYIPVFGRDFVPTGPNDFIFNHDIEDSLSDIEIPLLDKISPSKNFHNTRPLSYSNRKYSFSTKYEKFHVTPHHRAGYNKIYNFRRSRSFFFELVDLISDTNQIELKIYTNDYHMSSIPIQHTSTCRLPNIKFQISKQLTHFFSTQKVIPRRLQSKYFGLIRKKLLERFNFIKSRAQKDDHTNHMTKTFFNFSYKKYRFYFGIYLPCNHVCTNDRFNTAAQVCTTPVPFTMSKHRSACILHHKKLVLYIIPKDENSPYNNDCRHPKDFHADLLHRRWKSKRIYNHFSQRLGISFDSKYHAYGLHNVVKKGSDCIYGKVYFNFKHRHSTSLRTEKRQHARFESLRRRVFNSSNLPPNANRDSQFLAAKRKSFLFDAKQHICKRLKHLRYKKKFITPLQSYYNFSLPFPDQDIGIIPVQPVKDIHVPTEESIVSTDSILDKVPSHLIPLIPVEPFYVGGLLNQPSPGKIRGKKLQPLVVGSDAWLAHMEEVYKEHEVTKRRNEQLLAYSIKWETDPDRADYREGLLDNVMTYTNAFHDYEIKKLEIASRPQPLPVPKNIKKKGKQKKKNQQADKASTSTSTPDIMTDKEILEDLEYYVHFYEDHPYRTRSLYEIHEPELMVMDANLTKRCADINGNLDSHYGFHITKKVCIALDRIGSDTSSINDTK</sequence>
<feature type="compositionally biased region" description="Polar residues" evidence="1">
    <location>
        <begin position="577"/>
        <end position="588"/>
    </location>
</feature>
<dbReference type="Proteomes" id="UP000234323">
    <property type="component" value="Unassembled WGS sequence"/>
</dbReference>
<evidence type="ECO:0000256" key="1">
    <source>
        <dbReference type="SAM" id="MobiDB-lite"/>
    </source>
</evidence>
<dbReference type="InterPro" id="IPR058524">
    <property type="entry name" value="DUF8211"/>
</dbReference>
<accession>A0A2I1GTB9</accession>
<keyword evidence="4" id="KW-1185">Reference proteome</keyword>
<dbReference type="Pfam" id="PF26638">
    <property type="entry name" value="DUF8211"/>
    <property type="match status" value="1"/>
</dbReference>
<dbReference type="AlphaFoldDB" id="A0A2I1GTB9"/>
<dbReference type="EMBL" id="LLXI01000785">
    <property type="protein sequence ID" value="PKY49794.1"/>
    <property type="molecule type" value="Genomic_DNA"/>
</dbReference>
<evidence type="ECO:0000259" key="2">
    <source>
        <dbReference type="Pfam" id="PF26638"/>
    </source>
</evidence>
<protein>
    <recommendedName>
        <fullName evidence="2">DUF8211 domain-containing protein</fullName>
    </recommendedName>
</protein>
<organism evidence="3 4">
    <name type="scientific">Rhizophagus irregularis</name>
    <dbReference type="NCBI Taxonomy" id="588596"/>
    <lineage>
        <taxon>Eukaryota</taxon>
        <taxon>Fungi</taxon>
        <taxon>Fungi incertae sedis</taxon>
        <taxon>Mucoromycota</taxon>
        <taxon>Glomeromycotina</taxon>
        <taxon>Glomeromycetes</taxon>
        <taxon>Glomerales</taxon>
        <taxon>Glomeraceae</taxon>
        <taxon>Rhizophagus</taxon>
    </lineage>
</organism>
<reference evidence="3 4" key="1">
    <citation type="submission" date="2015-10" db="EMBL/GenBank/DDBJ databases">
        <title>Genome analyses suggest a sexual origin of heterokaryosis in a supposedly ancient asexual fungus.</title>
        <authorList>
            <person name="Ropars J."/>
            <person name="Sedzielewska K."/>
            <person name="Noel J."/>
            <person name="Charron P."/>
            <person name="Farinelli L."/>
            <person name="Marton T."/>
            <person name="Kruger M."/>
            <person name="Pelin A."/>
            <person name="Brachmann A."/>
            <person name="Corradi N."/>
        </authorList>
    </citation>
    <scope>NUCLEOTIDE SEQUENCE [LARGE SCALE GENOMIC DNA]</scope>
    <source>
        <strain evidence="3 4">A4</strain>
    </source>
</reference>
<proteinExistence type="predicted"/>
<comment type="caution">
    <text evidence="3">The sequence shown here is derived from an EMBL/GenBank/DDBJ whole genome shotgun (WGS) entry which is preliminary data.</text>
</comment>
<dbReference type="VEuPathDB" id="FungiDB:RhiirA1_538680"/>
<feature type="compositionally biased region" description="Basic residues" evidence="1">
    <location>
        <begin position="563"/>
        <end position="574"/>
    </location>
</feature>
<feature type="domain" description="DUF8211" evidence="2">
    <location>
        <begin position="276"/>
        <end position="410"/>
    </location>
</feature>
<name>A0A2I1GTB9_9GLOM</name>
<feature type="region of interest" description="Disordered" evidence="1">
    <location>
        <begin position="556"/>
        <end position="588"/>
    </location>
</feature>
<gene>
    <name evidence="3" type="ORF">RhiirA4_528579</name>
</gene>